<dbReference type="CDD" id="cd09272">
    <property type="entry name" value="RNase_HI_RT_Ty1"/>
    <property type="match status" value="1"/>
</dbReference>
<dbReference type="EMBL" id="JAHUZN010000009">
    <property type="protein sequence ID" value="KAG8483161.1"/>
    <property type="molecule type" value="Genomic_DNA"/>
</dbReference>
<dbReference type="Pfam" id="PF07727">
    <property type="entry name" value="RVT_2"/>
    <property type="match status" value="1"/>
</dbReference>
<evidence type="ECO:0000259" key="1">
    <source>
        <dbReference type="Pfam" id="PF07727"/>
    </source>
</evidence>
<proteinExistence type="predicted"/>
<keyword evidence="4" id="KW-1185">Reference proteome</keyword>
<evidence type="ECO:0008006" key="5">
    <source>
        <dbReference type="Google" id="ProtNLM"/>
    </source>
</evidence>
<sequence>MKYDISLLDRNTRFLLWQIKIQIVLAQMDLEDALVGVDKMPSTLMEEEEKCKDRNVLTQLHLHLSNEILQDMMKEKTAVALWAKLQQLCMSKTLTSKLHMKQCLYAHHLEEGVSVHEHLTMFKEILLDLQAIEVHYDKENLGERVSLFVEDKNEILMIIVRGHMNEILAKNLREDQDLQTEGKQPEQSSEANVVENYNDGKLLVASANNPNVSEEWILDFGCTFHMSLNRDWFTTYEAMSEGVVLIGNDASCKIASIDMIKIKMFDGAIRTPSSVEHVPELKRNLILLSTLDSRGHKYTTESRVLKISKGSLVVIKGQRNTAKLYVLQGLTITSDANVDSFSLSDDDGPSRVPSRGGANYMLTVISDFSRKQSPSTHVKQVELQIDPESTTESTPHVSIKTQSRVASSPQYSITKNKLRREIKPPKRYGLWVLQVKLSKGKMIVRCKWVFKKKEKTLGIEKKTGYKARLVAKGYNQIPGVDFIDVFSPVVEHSLIRDLLETKDEDEIRKVKAQFSKEFEMKDLGVAKKILGMKILRDRKTCKLYLSQKGYIKKVFRRFNMQNAKPIRTNDVCLQFGRTRDGVIGYVDSDFVGALDKRRSLIGKDLQISTVFCDSQSVIFLTKDQIFHERTKNFDVRYHFVCDIIARRDIVVSKVSTHDNPTDMMTKPLHITKFEHCLDLVGVHC</sequence>
<dbReference type="InterPro" id="IPR054722">
    <property type="entry name" value="PolX-like_BBD"/>
</dbReference>
<feature type="domain" description="Retrovirus-related Pol polyprotein from transposon TNT 1-94-like beta-barrel" evidence="2">
    <location>
        <begin position="216"/>
        <end position="295"/>
    </location>
</feature>
<gene>
    <name evidence="3" type="ORF">CXB51_022138</name>
</gene>
<protein>
    <recommendedName>
        <fullName evidence="5">Reverse transcriptase Ty1/copia-type domain-containing protein</fullName>
    </recommendedName>
</protein>
<organism evidence="3 4">
    <name type="scientific">Gossypium anomalum</name>
    <dbReference type="NCBI Taxonomy" id="47600"/>
    <lineage>
        <taxon>Eukaryota</taxon>
        <taxon>Viridiplantae</taxon>
        <taxon>Streptophyta</taxon>
        <taxon>Embryophyta</taxon>
        <taxon>Tracheophyta</taxon>
        <taxon>Spermatophyta</taxon>
        <taxon>Magnoliopsida</taxon>
        <taxon>eudicotyledons</taxon>
        <taxon>Gunneridae</taxon>
        <taxon>Pentapetalae</taxon>
        <taxon>rosids</taxon>
        <taxon>malvids</taxon>
        <taxon>Malvales</taxon>
        <taxon>Malvaceae</taxon>
        <taxon>Malvoideae</taxon>
        <taxon>Gossypium</taxon>
    </lineage>
</organism>
<dbReference type="PANTHER" id="PTHR47592">
    <property type="entry name" value="PBF68 PROTEIN"/>
    <property type="match status" value="1"/>
</dbReference>
<dbReference type="InterPro" id="IPR013103">
    <property type="entry name" value="RVT_2"/>
</dbReference>
<dbReference type="Proteomes" id="UP000701853">
    <property type="component" value="Chromosome 9"/>
</dbReference>
<evidence type="ECO:0000313" key="4">
    <source>
        <dbReference type="Proteomes" id="UP000701853"/>
    </source>
</evidence>
<dbReference type="Pfam" id="PF22936">
    <property type="entry name" value="Pol_BBD"/>
    <property type="match status" value="1"/>
</dbReference>
<name>A0A8J5Y5H9_9ROSI</name>
<reference evidence="3 4" key="1">
    <citation type="journal article" date="2021" name="bioRxiv">
        <title>The Gossypium anomalum genome as a resource for cotton improvement and evolutionary analysis of hybrid incompatibility.</title>
        <authorList>
            <person name="Grover C.E."/>
            <person name="Yuan D."/>
            <person name="Arick M.A."/>
            <person name="Miller E.R."/>
            <person name="Hu G."/>
            <person name="Peterson D.G."/>
            <person name="Wendel J.F."/>
            <person name="Udall J.A."/>
        </authorList>
    </citation>
    <scope>NUCLEOTIDE SEQUENCE [LARGE SCALE GENOMIC DNA]</scope>
    <source>
        <strain evidence="3">JFW-Udall</strain>
        <tissue evidence="3">Leaf</tissue>
    </source>
</reference>
<feature type="domain" description="Reverse transcriptase Ty1/copia-type" evidence="1">
    <location>
        <begin position="435"/>
        <end position="499"/>
    </location>
</feature>
<comment type="caution">
    <text evidence="3">The sequence shown here is derived from an EMBL/GenBank/DDBJ whole genome shotgun (WGS) entry which is preliminary data.</text>
</comment>
<dbReference type="AlphaFoldDB" id="A0A8J5Y5H9"/>
<dbReference type="OrthoDB" id="1692315at2759"/>
<evidence type="ECO:0000259" key="2">
    <source>
        <dbReference type="Pfam" id="PF22936"/>
    </source>
</evidence>
<accession>A0A8J5Y5H9</accession>
<dbReference type="Pfam" id="PF14223">
    <property type="entry name" value="Retrotran_gag_2"/>
    <property type="match status" value="1"/>
</dbReference>
<evidence type="ECO:0000313" key="3">
    <source>
        <dbReference type="EMBL" id="KAG8483161.1"/>
    </source>
</evidence>